<accession>A0A8H4ES68</accession>
<dbReference type="Pfam" id="PF00005">
    <property type="entry name" value="ABC_tran"/>
    <property type="match status" value="2"/>
</dbReference>
<dbReference type="EMBL" id="WTPW01000123">
    <property type="protein sequence ID" value="KAF0544872.1"/>
    <property type="molecule type" value="Genomic_DNA"/>
</dbReference>
<evidence type="ECO:0000256" key="3">
    <source>
        <dbReference type="ARBA" id="ARBA00022692"/>
    </source>
</evidence>
<evidence type="ECO:0000313" key="14">
    <source>
        <dbReference type="Proteomes" id="UP000439903"/>
    </source>
</evidence>
<dbReference type="Gene3D" id="1.20.1560.10">
    <property type="entry name" value="ABC transporter type 1, transmembrane domain"/>
    <property type="match status" value="2"/>
</dbReference>
<dbReference type="CDD" id="cd18604">
    <property type="entry name" value="ABC_6TM_VMR1_D2_like"/>
    <property type="match status" value="1"/>
</dbReference>
<feature type="region of interest" description="Disordered" evidence="9">
    <location>
        <begin position="1503"/>
        <end position="1569"/>
    </location>
</feature>
<evidence type="ECO:0000256" key="8">
    <source>
        <dbReference type="ARBA" id="ARBA00023136"/>
    </source>
</evidence>
<feature type="transmembrane region" description="Helical" evidence="10">
    <location>
        <begin position="191"/>
        <end position="208"/>
    </location>
</feature>
<evidence type="ECO:0000256" key="9">
    <source>
        <dbReference type="SAM" id="MobiDB-lite"/>
    </source>
</evidence>
<protein>
    <submittedName>
        <fullName evidence="13">P-loop containing nucleoside triphosphate hydrolase protein</fullName>
    </submittedName>
</protein>
<sequence length="1569" mass="179688">MQMWRSTTSICSSNSSDWGPVTNDGLDLTPCAREVILNATLPICAVLYSIIYLAIHTCRGQSSIYTPLVFTGRDVITQDHYGYVPVSKYDISQLVISFIQLGFVGFLFGWEMEKDYSDGIYMVVGAIGQFTSWIYIVILLACHFMTRKNQTQYAFIRQLLILYTLLFIIACLNLRSMLINKEDNQSGYERVFAFWNFGACGILFACSLKRPRNPELRYARNRRVISHDTVASIWSLLTFGWMSSMIKLGNRRSLTEEDIWELPYRCQAAHCYYELDQLLSASLLTRLLRVNTNNLILFLFIAIFRSIFSFTTPFFLYKLLDYITKNKNNEYTEEPYLYVFGILCSELARILFLNQLNYQVVWLGIRVEQMLSVLVYSKQLHIKTSSRSNNNRQSNVLTTDVGDIAGFFSNLPFLLTIPLEIIVATIGLYYLLGFSSIIGIVIMILCLLSNKRFGKRVSRLQKRVKKARDERVSDIFELLHVVRTIKMHGWEDNFHERLMYSRTIELTQLRRLFLRTTYLTLLVHLTPFLVTLFAFAFFTFVFGENLSPACAFTSIILFNTLKQPLQNFPNLVVELVGLSVSVRRVERFLNEIDIQKDISTSSSYTKTIVGFSGVDVSWSYDMNIQDPNDFSLRDVNLEFPIGKLSIVCGQKSSGKTLLFLSLLRETFLFRGVINFPSTSVAYVPQQAWLENTTIRDNILFGSTFVEDRYWNIVEACCLLKDFENMDEADFTKCDEKDLILKDDQKARVTLARALYSSAQILLLDDFLSTMDPLTAYQIIENCLKNPIIDGRTVIIATYYVRNLLDIASYIAVLGDGTVLASGTPEQVRESGYLNDEILGSDIDVEKSQDKIFRNSLIKSYEKYITDKKIWTPEEVQPHGKIPFKIYLFYFKSSGGLLIWFMLVFLFITIRILTVGETYWLNIWSEWSEVHHNKTANITSPELLDDNNTQTDLLFYIGIYAIVALSSAVFTIARMIWQLCVSLKGSKTLFSELLNAILRAPMSFFDSAPLGNIMNRFSKDLGIIDQSLMTVVSSCFGNAVGVISVLAVVTAVTYEFFFVSIVVVISYIIIGTMYINASRELKRLQSITRSPVVSWFSDTVVGIATIRAFNAEHRFIKAFTNRLNTSNRTTYLLHMSNRWMSVRLGCIGAIASYFAGIFILWNYRSSNMSGGLAGFCLSYALGFVQIVFMLVKDYSTMENNLNSVERVKEYIDMPQEPISAANARPPAAWPTDGKIEVSNLTVSHALKDEPILRNISFYVQDKEKIGIVGRSGAGKSTLANSFLRLVETTDGRIVIDGINIADISLEDLRSRMAIISQEPILFEGTIRTNLDIQLEYDDNELWESLRRARLIHIEVEENLSNRLSNRQALIIGPITSLNDPVNEGGSNFSRGQRQLICFARALLRQPKIIILDEVTANFDTETEKKIQEIIHDEFQNSTVLNISNQFKDIINSDRILVLDKGEIGEFDTPHNLLMNPESLFRQMCEQDSELESLMKIMKLNYSEDEDEEDHFGEHYDDDDVHGMEMEIEVDEEEDDEQTERESEHEVDEEQENNQQSEMFDEQHHKDDWEV</sequence>
<feature type="transmembrane region" description="Helical" evidence="10">
    <location>
        <begin position="518"/>
        <end position="540"/>
    </location>
</feature>
<dbReference type="GO" id="GO:0016020">
    <property type="term" value="C:membrane"/>
    <property type="evidence" value="ECO:0007669"/>
    <property type="project" value="UniProtKB-SubCell"/>
</dbReference>
<evidence type="ECO:0000256" key="4">
    <source>
        <dbReference type="ARBA" id="ARBA00022737"/>
    </source>
</evidence>
<dbReference type="GO" id="GO:0140359">
    <property type="term" value="F:ABC-type transporter activity"/>
    <property type="evidence" value="ECO:0007669"/>
    <property type="project" value="InterPro"/>
</dbReference>
<dbReference type="Gene3D" id="3.40.50.300">
    <property type="entry name" value="P-loop containing nucleotide triphosphate hydrolases"/>
    <property type="match status" value="2"/>
</dbReference>
<evidence type="ECO:0000259" key="12">
    <source>
        <dbReference type="PROSITE" id="PS50929"/>
    </source>
</evidence>
<keyword evidence="3 10" id="KW-0812">Transmembrane</keyword>
<feature type="domain" description="ABC transmembrane type-1" evidence="12">
    <location>
        <begin position="296"/>
        <end position="577"/>
    </location>
</feature>
<evidence type="ECO:0000259" key="11">
    <source>
        <dbReference type="PROSITE" id="PS50893"/>
    </source>
</evidence>
<feature type="compositionally biased region" description="Acidic residues" evidence="9">
    <location>
        <begin position="1503"/>
        <end position="1550"/>
    </location>
</feature>
<dbReference type="InterPro" id="IPR027417">
    <property type="entry name" value="P-loop_NTPase"/>
</dbReference>
<feature type="domain" description="ABC transporter" evidence="11">
    <location>
        <begin position="1234"/>
        <end position="1484"/>
    </location>
</feature>
<feature type="transmembrane region" description="Helical" evidence="10">
    <location>
        <begin position="154"/>
        <end position="179"/>
    </location>
</feature>
<proteinExistence type="predicted"/>
<comment type="subcellular location">
    <subcellularLocation>
        <location evidence="1">Membrane</location>
        <topology evidence="1">Multi-pass membrane protein</topology>
    </subcellularLocation>
</comment>
<feature type="transmembrane region" description="Helical" evidence="10">
    <location>
        <begin position="396"/>
        <end position="415"/>
    </location>
</feature>
<dbReference type="SUPFAM" id="SSF90123">
    <property type="entry name" value="ABC transporter transmembrane region"/>
    <property type="match status" value="2"/>
</dbReference>
<dbReference type="PANTHER" id="PTHR24223:SF356">
    <property type="entry name" value="ATP-BINDING CASSETTE TRANSPORTER ABC4"/>
    <property type="match status" value="1"/>
</dbReference>
<comment type="caution">
    <text evidence="13">The sequence shown here is derived from an EMBL/GenBank/DDBJ whole genome shotgun (WGS) entry which is preliminary data.</text>
</comment>
<keyword evidence="13" id="KW-0378">Hydrolase</keyword>
<feature type="transmembrane region" description="Helical" evidence="10">
    <location>
        <begin position="35"/>
        <end position="55"/>
    </location>
</feature>
<feature type="domain" description="ABC transmembrane type-1" evidence="12">
    <location>
        <begin position="900"/>
        <end position="1198"/>
    </location>
</feature>
<dbReference type="InterPro" id="IPR050173">
    <property type="entry name" value="ABC_transporter_C-like"/>
</dbReference>
<feature type="transmembrane region" description="Helical" evidence="10">
    <location>
        <begin position="1055"/>
        <end position="1074"/>
    </location>
</feature>
<dbReference type="Pfam" id="PF00664">
    <property type="entry name" value="ABC_membrane"/>
    <property type="match status" value="2"/>
</dbReference>
<dbReference type="SMART" id="SM00382">
    <property type="entry name" value="AAA"/>
    <property type="match status" value="2"/>
</dbReference>
<feature type="transmembrane region" description="Helical" evidence="10">
    <location>
        <begin position="894"/>
        <end position="913"/>
    </location>
</feature>
<feature type="compositionally biased region" description="Basic and acidic residues" evidence="9">
    <location>
        <begin position="1559"/>
        <end position="1569"/>
    </location>
</feature>
<feature type="transmembrane region" description="Helical" evidence="10">
    <location>
        <begin position="120"/>
        <end position="142"/>
    </location>
</feature>
<evidence type="ECO:0000313" key="13">
    <source>
        <dbReference type="EMBL" id="KAF0544872.1"/>
    </source>
</evidence>
<keyword evidence="2" id="KW-0813">Transport</keyword>
<feature type="transmembrane region" description="Helical" evidence="10">
    <location>
        <begin position="336"/>
        <end position="353"/>
    </location>
</feature>
<dbReference type="CDD" id="cd03244">
    <property type="entry name" value="ABCC_MRP_domain2"/>
    <property type="match status" value="1"/>
</dbReference>
<evidence type="ECO:0000256" key="7">
    <source>
        <dbReference type="ARBA" id="ARBA00022989"/>
    </source>
</evidence>
<dbReference type="SUPFAM" id="SSF52540">
    <property type="entry name" value="P-loop containing nucleoside triphosphate hydrolases"/>
    <property type="match status" value="2"/>
</dbReference>
<feature type="transmembrane region" description="Helical" evidence="10">
    <location>
        <begin position="295"/>
        <end position="316"/>
    </location>
</feature>
<keyword evidence="5" id="KW-0547">Nucleotide-binding</keyword>
<feature type="domain" description="ABC transporter" evidence="11">
    <location>
        <begin position="611"/>
        <end position="840"/>
    </location>
</feature>
<dbReference type="InterPro" id="IPR003439">
    <property type="entry name" value="ABC_transporter-like_ATP-bd"/>
</dbReference>
<dbReference type="InterPro" id="IPR036640">
    <property type="entry name" value="ABC1_TM_sf"/>
</dbReference>
<dbReference type="InterPro" id="IPR003593">
    <property type="entry name" value="AAA+_ATPase"/>
</dbReference>
<evidence type="ECO:0000256" key="2">
    <source>
        <dbReference type="ARBA" id="ARBA00022448"/>
    </source>
</evidence>
<feature type="transmembrane region" description="Helical" evidence="10">
    <location>
        <begin position="952"/>
        <end position="976"/>
    </location>
</feature>
<dbReference type="Proteomes" id="UP000439903">
    <property type="component" value="Unassembled WGS sequence"/>
</dbReference>
<dbReference type="CDD" id="cd18596">
    <property type="entry name" value="ABC_6TM_VMR1_D1_like"/>
    <property type="match status" value="1"/>
</dbReference>
<feature type="transmembrane region" description="Helical" evidence="10">
    <location>
        <begin position="1027"/>
        <end position="1049"/>
    </location>
</feature>
<evidence type="ECO:0000256" key="1">
    <source>
        <dbReference type="ARBA" id="ARBA00004141"/>
    </source>
</evidence>
<evidence type="ECO:0000256" key="5">
    <source>
        <dbReference type="ARBA" id="ARBA00022741"/>
    </source>
</evidence>
<dbReference type="GO" id="GO:0016887">
    <property type="term" value="F:ATP hydrolysis activity"/>
    <property type="evidence" value="ECO:0007669"/>
    <property type="project" value="InterPro"/>
</dbReference>
<dbReference type="GO" id="GO:0005524">
    <property type="term" value="F:ATP binding"/>
    <property type="evidence" value="ECO:0007669"/>
    <property type="project" value="UniProtKB-KW"/>
</dbReference>
<feature type="transmembrane region" description="Helical" evidence="10">
    <location>
        <begin position="1168"/>
        <end position="1190"/>
    </location>
</feature>
<keyword evidence="7 10" id="KW-1133">Transmembrane helix</keyword>
<organism evidence="13 14">
    <name type="scientific">Gigaspora margarita</name>
    <dbReference type="NCBI Taxonomy" id="4874"/>
    <lineage>
        <taxon>Eukaryota</taxon>
        <taxon>Fungi</taxon>
        <taxon>Fungi incertae sedis</taxon>
        <taxon>Mucoromycota</taxon>
        <taxon>Glomeromycotina</taxon>
        <taxon>Glomeromycetes</taxon>
        <taxon>Diversisporales</taxon>
        <taxon>Gigasporaceae</taxon>
        <taxon>Gigaspora</taxon>
    </lineage>
</organism>
<feature type="transmembrane region" description="Helical" evidence="10">
    <location>
        <begin position="421"/>
        <end position="448"/>
    </location>
</feature>
<dbReference type="FunFam" id="1.20.1560.10:FF:000013">
    <property type="entry name" value="ABC transporter C family member 2"/>
    <property type="match status" value="1"/>
</dbReference>
<dbReference type="PROSITE" id="PS50929">
    <property type="entry name" value="ABC_TM1F"/>
    <property type="match status" value="2"/>
</dbReference>
<keyword evidence="4" id="KW-0677">Repeat</keyword>
<dbReference type="OrthoDB" id="6500128at2759"/>
<reference evidence="13 14" key="1">
    <citation type="journal article" date="2019" name="Environ. Microbiol.">
        <title>At the nexus of three kingdoms: the genome of the mycorrhizal fungus Gigaspora margarita provides insights into plant, endobacterial and fungal interactions.</title>
        <authorList>
            <person name="Venice F."/>
            <person name="Ghignone S."/>
            <person name="Salvioli di Fossalunga A."/>
            <person name="Amselem J."/>
            <person name="Novero M."/>
            <person name="Xianan X."/>
            <person name="Sedzielewska Toro K."/>
            <person name="Morin E."/>
            <person name="Lipzen A."/>
            <person name="Grigoriev I.V."/>
            <person name="Henrissat B."/>
            <person name="Martin F.M."/>
            <person name="Bonfante P."/>
        </authorList>
    </citation>
    <scope>NUCLEOTIDE SEQUENCE [LARGE SCALE GENOMIC DNA]</scope>
    <source>
        <strain evidence="13 14">BEG34</strain>
    </source>
</reference>
<evidence type="ECO:0000256" key="6">
    <source>
        <dbReference type="ARBA" id="ARBA00022840"/>
    </source>
</evidence>
<name>A0A8H4ES68_GIGMA</name>
<dbReference type="PANTHER" id="PTHR24223">
    <property type="entry name" value="ATP-BINDING CASSETTE SUB-FAMILY C"/>
    <property type="match status" value="1"/>
</dbReference>
<dbReference type="InterPro" id="IPR011527">
    <property type="entry name" value="ABC1_TM_dom"/>
</dbReference>
<gene>
    <name evidence="13" type="ORF">F8M41_002548</name>
</gene>
<evidence type="ECO:0000256" key="10">
    <source>
        <dbReference type="SAM" id="Phobius"/>
    </source>
</evidence>
<feature type="transmembrane region" description="Helical" evidence="10">
    <location>
        <begin position="91"/>
        <end position="108"/>
    </location>
</feature>
<dbReference type="PROSITE" id="PS50893">
    <property type="entry name" value="ABC_TRANSPORTER_2"/>
    <property type="match status" value="2"/>
</dbReference>
<keyword evidence="14" id="KW-1185">Reference proteome</keyword>
<feature type="transmembrane region" description="Helical" evidence="10">
    <location>
        <begin position="1141"/>
        <end position="1162"/>
    </location>
</feature>
<keyword evidence="6" id="KW-0067">ATP-binding</keyword>
<dbReference type="FunFam" id="3.40.50.300:FF:001354">
    <property type="entry name" value="ATP-binding cassette (ABC) transporter, putative"/>
    <property type="match status" value="1"/>
</dbReference>
<keyword evidence="8 10" id="KW-0472">Membrane</keyword>